<organism evidence="2 3">
    <name type="scientific">Malassezia restricta (strain ATCC 96810 / NBRC 103918 / CBS 7877)</name>
    <name type="common">Seborrheic dermatitis infection agent</name>
    <dbReference type="NCBI Taxonomy" id="425264"/>
    <lineage>
        <taxon>Eukaryota</taxon>
        <taxon>Fungi</taxon>
        <taxon>Dikarya</taxon>
        <taxon>Basidiomycota</taxon>
        <taxon>Ustilaginomycotina</taxon>
        <taxon>Malasseziomycetes</taxon>
        <taxon>Malasseziales</taxon>
        <taxon>Malasseziaceae</taxon>
        <taxon>Malassezia</taxon>
    </lineage>
</organism>
<dbReference type="OrthoDB" id="2160599at2759"/>
<dbReference type="EMBL" id="CP033148">
    <property type="protein sequence ID" value="AYO41027.1"/>
    <property type="molecule type" value="Genomic_DNA"/>
</dbReference>
<dbReference type="VEuPathDB" id="FungiDB:DNF11_0077"/>
<proteinExistence type="predicted"/>
<dbReference type="AlphaFoldDB" id="A0A3G2S4B2"/>
<evidence type="ECO:0000313" key="2">
    <source>
        <dbReference type="EMBL" id="AYO41027.1"/>
    </source>
</evidence>
<feature type="compositionally biased region" description="Basic residues" evidence="1">
    <location>
        <begin position="166"/>
        <end position="177"/>
    </location>
</feature>
<evidence type="ECO:0000256" key="1">
    <source>
        <dbReference type="SAM" id="MobiDB-lite"/>
    </source>
</evidence>
<reference evidence="2 3" key="1">
    <citation type="submission" date="2018-10" db="EMBL/GenBank/DDBJ databases">
        <title>Complete genome sequence of Malassezia restricta CBS 7877.</title>
        <authorList>
            <person name="Morand S.C."/>
            <person name="Bertignac M."/>
            <person name="Iltis A."/>
            <person name="Kolder I."/>
            <person name="Pirovano W."/>
            <person name="Jourdain R."/>
            <person name="Clavaud C."/>
        </authorList>
    </citation>
    <scope>NUCLEOTIDE SEQUENCE [LARGE SCALE GENOMIC DNA]</scope>
    <source>
        <strain evidence="2 3">CBS 7877</strain>
    </source>
</reference>
<protein>
    <recommendedName>
        <fullName evidence="4">Mediator of RNA polymerase II transcription subunit 19</fullName>
    </recommendedName>
</protein>
<accession>A0A3G2S4B2</accession>
<feature type="region of interest" description="Disordered" evidence="1">
    <location>
        <begin position="139"/>
        <end position="177"/>
    </location>
</feature>
<dbReference type="Proteomes" id="UP000269793">
    <property type="component" value="Chromosome I"/>
</dbReference>
<evidence type="ECO:0008006" key="4">
    <source>
        <dbReference type="Google" id="ProtNLM"/>
    </source>
</evidence>
<gene>
    <name evidence="2" type="ORF">DNF11_0077</name>
</gene>
<name>A0A3G2S4B2_MALR7</name>
<evidence type="ECO:0000313" key="3">
    <source>
        <dbReference type="Proteomes" id="UP000269793"/>
    </source>
</evidence>
<feature type="compositionally biased region" description="Basic and acidic residues" evidence="1">
    <location>
        <begin position="156"/>
        <end position="165"/>
    </location>
</feature>
<sequence length="177" mass="19988">MSHFPAPIHAPSDLAPFHLNGTQDMLTLFELMPLYDRSVRPYLRPDVAPDASEADKAAAHARRATIPKTYWHHVSDIPGKTRIPKRTIAPHMHHELSHILMKPEYTYTPIVPLEPDTLRTAFQLASTTSPQVAGIDYSLLEPEEPEAPPTRKNKHPHGDRPDAPKKRVVLVSKKKRL</sequence>
<keyword evidence="3" id="KW-1185">Reference proteome</keyword>